<reference evidence="13" key="1">
    <citation type="submission" date="2022-07" db="EMBL/GenBank/DDBJ databases">
        <title>Phylogenomic reconstructions and comparative analyses of Kickxellomycotina fungi.</title>
        <authorList>
            <person name="Reynolds N.K."/>
            <person name="Stajich J.E."/>
            <person name="Barry K."/>
            <person name="Grigoriev I.V."/>
            <person name="Crous P."/>
            <person name="Smith M.E."/>
        </authorList>
    </citation>
    <scope>NUCLEOTIDE SEQUENCE</scope>
    <source>
        <strain evidence="13">NBRC 100468</strain>
    </source>
</reference>
<feature type="coiled-coil region" evidence="10">
    <location>
        <begin position="897"/>
        <end position="924"/>
    </location>
</feature>
<evidence type="ECO:0000256" key="10">
    <source>
        <dbReference type="SAM" id="Coils"/>
    </source>
</evidence>
<keyword evidence="8" id="KW-0833">Ubl conjugation pathway</keyword>
<dbReference type="GO" id="GO:0030674">
    <property type="term" value="F:protein-macromolecule adaptor activity"/>
    <property type="evidence" value="ECO:0007669"/>
    <property type="project" value="TreeGrafter"/>
</dbReference>
<dbReference type="InterPro" id="IPR013083">
    <property type="entry name" value="Znf_RING/FYVE/PHD"/>
</dbReference>
<keyword evidence="2 8" id="KW-0813">Transport</keyword>
<dbReference type="PROSITE" id="PS50236">
    <property type="entry name" value="CHCR"/>
    <property type="match status" value="1"/>
</dbReference>
<dbReference type="PANTHER" id="PTHR23323:SF24">
    <property type="entry name" value="VACUOLAR PROTEIN SORTING-ASSOCIATED PROTEIN 11 HOMOLOG"/>
    <property type="match status" value="1"/>
</dbReference>
<dbReference type="EC" id="2.3.2.27" evidence="8"/>
<keyword evidence="10" id="KW-0175">Coiled coil</keyword>
<dbReference type="Proteomes" id="UP001150538">
    <property type="component" value="Unassembled WGS sequence"/>
</dbReference>
<comment type="subunit">
    <text evidence="8">Component of the homotypic vacuole fusion and vacuole protein sorting (HOPS) complex. Component of the class C core vacuole/endosome tethering (CORVET) complex.</text>
</comment>
<dbReference type="Pfam" id="PF23341">
    <property type="entry name" value="PEP5_VPS11_N"/>
    <property type="match status" value="1"/>
</dbReference>
<dbReference type="GO" id="GO:0033263">
    <property type="term" value="C:CORVET complex"/>
    <property type="evidence" value="ECO:0007669"/>
    <property type="project" value="UniProtKB-UniRule"/>
</dbReference>
<evidence type="ECO:0000256" key="1">
    <source>
        <dbReference type="ARBA" id="ARBA00004184"/>
    </source>
</evidence>
<sequence>MANFQLRQFDFCKHTQIEDIPQALKKPGQLVFSNNTGLFFLSDPETSYIHAVDETLDVKSFLITKNPDKEYVSHLVHLPEIESILIVKMDKDEEIDTRNASLPIIEMWPLNRLMSNTITSASEVKPINIPYQLAKPQPNQQLQSYSDRDGLGQNIRVTDITSLPRATQIAVGFNNGQVILIRGNVAKRKSTKQKVIYNQRDPITNLHFSYNNFYQTVLYITTTGSTLVCDTTQQAQNLQPVRGSPAADSPILLDYNGCNIGCSFVTEDGRLVVGCDDAIYFFSTEGRLGCFAFNGTKLMVKPYRRYILLATAEPSPMAPLTNTINSQSFLSDASNSLESSDTARAFTILDKENRLVAYTGLIEGGILGIITEWDTVFVLGNQENLIHFEEKELTDKLDILYRQNLYTTSLKVAKNENYDPPSLAEIHKRYGDYLYEKSDFDAAMNQYILTIGYIEPSYVIRKFLDVQKLDKLTRYVHELHVKNVASSDHTTLLVNCYTKLKDEGELDKFLTSQADYQFDVGAAIQVCRQAGYSKQALMLAERCGMQDVYLQILMDDDNDNYDAALTHLKSLHADDQIAMLKNELGTKFLKKKPYETTDLLINLATSTHGMSQISSLDFCPLFANHSRWLVYYLENVSRIKWGEYMTTPTSSDNDNNDTSLNEDHEHVNNDDDGGDKQEMKTVWNTLLELYLTGIDVPTETVVVNGNAQKDHESQANDNSTQNSNDQSMSTSASSSRYKALALLKNPKVLYDWDQAYVLCALDGFEEGLTLLYNKKNDPQALLQIQMDADNISGIMEILDLHGSSHPKLYQDTLRYLVHNPGLITIEHEDILPKCLDEINKGNLMHPLEVLQLLTQSSTGNDNSDSSNDDDREDTMVVTVGMVRKYLLEQVESVQKKIDDNQKVIDSYVEQNEKLREEMEGLQNNPVVFQDMRCSQCRAPLDLPSIHFLCRHSYHQRCLGGEISIDNEDDNNDSTSNTAGDHVIPCPLCWTETQTLQHQRKHQQIQASHHETFFNELKQRSVNSNDNESGFDYVAECFSRNSFAFTKGNTTTVAAGASSSLGH</sequence>
<evidence type="ECO:0000259" key="12">
    <source>
        <dbReference type="Pfam" id="PF23341"/>
    </source>
</evidence>
<feature type="compositionally biased region" description="Low complexity" evidence="11">
    <location>
        <begin position="648"/>
        <end position="659"/>
    </location>
</feature>
<feature type="region of interest" description="Disordered" evidence="11">
    <location>
        <begin position="708"/>
        <end position="731"/>
    </location>
</feature>
<evidence type="ECO:0000256" key="7">
    <source>
        <dbReference type="ARBA" id="ARBA00023136"/>
    </source>
</evidence>
<keyword evidence="4" id="KW-0863">Zinc-finger</keyword>
<dbReference type="GO" id="GO:0007032">
    <property type="term" value="P:endosome organization"/>
    <property type="evidence" value="ECO:0007669"/>
    <property type="project" value="TreeGrafter"/>
</dbReference>
<feature type="domain" description="PEP5/VPS11 N-terminal" evidence="12">
    <location>
        <begin position="7"/>
        <end position="390"/>
    </location>
</feature>
<gene>
    <name evidence="13" type="primary">VPS11</name>
    <name evidence="13" type="ORF">H4219_005854</name>
</gene>
<accession>A0A9W8DJ09</accession>
<evidence type="ECO:0000256" key="11">
    <source>
        <dbReference type="SAM" id="MobiDB-lite"/>
    </source>
</evidence>
<evidence type="ECO:0000256" key="3">
    <source>
        <dbReference type="ARBA" id="ARBA00022723"/>
    </source>
</evidence>
<dbReference type="OrthoDB" id="26184at2759"/>
<comment type="caution">
    <text evidence="13">The sequence shown here is derived from an EMBL/GenBank/DDBJ whole genome shotgun (WGS) entry which is preliminary data.</text>
</comment>
<dbReference type="EMBL" id="JANBPU010000419">
    <property type="protein sequence ID" value="KAJ1911698.1"/>
    <property type="molecule type" value="Genomic_DNA"/>
</dbReference>
<evidence type="ECO:0000256" key="4">
    <source>
        <dbReference type="ARBA" id="ARBA00022771"/>
    </source>
</evidence>
<keyword evidence="5" id="KW-0862">Zinc</keyword>
<dbReference type="InterPro" id="IPR000547">
    <property type="entry name" value="Clathrin_H-chain/VPS_repeat"/>
</dbReference>
<dbReference type="Pfam" id="PF23356">
    <property type="entry name" value="TPR_PEP5_VPS11"/>
    <property type="match status" value="2"/>
</dbReference>
<comment type="catalytic activity">
    <reaction evidence="8">
        <text>S-ubiquitinyl-[E2 ubiquitin-conjugating enzyme]-L-cysteine + [acceptor protein]-L-lysine = [E2 ubiquitin-conjugating enzyme]-L-cysteine + N(6)-ubiquitinyl-[acceptor protein]-L-lysine.</text>
        <dbReference type="EC" id="2.3.2.27"/>
    </reaction>
</comment>
<feature type="region of interest" description="Disordered" evidence="11">
    <location>
        <begin position="648"/>
        <end position="677"/>
    </location>
</feature>
<evidence type="ECO:0000313" key="13">
    <source>
        <dbReference type="EMBL" id="KAJ1911698.1"/>
    </source>
</evidence>
<dbReference type="InterPro" id="IPR036322">
    <property type="entry name" value="WD40_repeat_dom_sf"/>
</dbReference>
<evidence type="ECO:0000256" key="9">
    <source>
        <dbReference type="PROSITE-ProRule" id="PRU01006"/>
    </source>
</evidence>
<comment type="similarity">
    <text evidence="8">Belongs to the VPS11 family.</text>
</comment>
<dbReference type="GO" id="GO:0048284">
    <property type="term" value="P:organelle fusion"/>
    <property type="evidence" value="ECO:0007669"/>
    <property type="project" value="TreeGrafter"/>
</dbReference>
<evidence type="ECO:0000256" key="2">
    <source>
        <dbReference type="ARBA" id="ARBA00022448"/>
    </source>
</evidence>
<keyword evidence="6 8" id="KW-0653">Protein transport</keyword>
<evidence type="ECO:0000256" key="5">
    <source>
        <dbReference type="ARBA" id="ARBA00022833"/>
    </source>
</evidence>
<dbReference type="CDD" id="cd16688">
    <property type="entry name" value="RING-H2_Vps11"/>
    <property type="match status" value="1"/>
</dbReference>
<dbReference type="GO" id="GO:0006904">
    <property type="term" value="P:vesicle docking involved in exocytosis"/>
    <property type="evidence" value="ECO:0007669"/>
    <property type="project" value="TreeGrafter"/>
</dbReference>
<dbReference type="GO" id="GO:0006886">
    <property type="term" value="P:intracellular protein transport"/>
    <property type="evidence" value="ECO:0007669"/>
    <property type="project" value="UniProtKB-UniRule"/>
</dbReference>
<dbReference type="SUPFAM" id="SSF50978">
    <property type="entry name" value="WD40 repeat-like"/>
    <property type="match status" value="1"/>
</dbReference>
<dbReference type="GO" id="GO:0008270">
    <property type="term" value="F:zinc ion binding"/>
    <property type="evidence" value="ECO:0007669"/>
    <property type="project" value="UniProtKB-KW"/>
</dbReference>
<dbReference type="GO" id="GO:0030897">
    <property type="term" value="C:HOPS complex"/>
    <property type="evidence" value="ECO:0007669"/>
    <property type="project" value="UniProtKB-UniRule"/>
</dbReference>
<dbReference type="AlphaFoldDB" id="A0A9W8DJ09"/>
<keyword evidence="8" id="KW-0926">Vacuole</keyword>
<evidence type="ECO:0000313" key="14">
    <source>
        <dbReference type="Proteomes" id="UP001150538"/>
    </source>
</evidence>
<dbReference type="InterPro" id="IPR057307">
    <property type="entry name" value="PEP5_VPS11_N"/>
</dbReference>
<protein>
    <recommendedName>
        <fullName evidence="8">E3 ubiquitin-protein ligase PEP5</fullName>
        <ecNumber evidence="8">2.3.2.27</ecNumber>
    </recommendedName>
</protein>
<keyword evidence="3" id="KW-0479">Metal-binding</keyword>
<dbReference type="SUPFAM" id="SSF57850">
    <property type="entry name" value="RING/U-box"/>
    <property type="match status" value="1"/>
</dbReference>
<evidence type="ECO:0000256" key="6">
    <source>
        <dbReference type="ARBA" id="ARBA00022927"/>
    </source>
</evidence>
<proteinExistence type="inferred from homology"/>
<dbReference type="GO" id="GO:0061630">
    <property type="term" value="F:ubiquitin protein ligase activity"/>
    <property type="evidence" value="ECO:0007669"/>
    <property type="project" value="UniProtKB-EC"/>
</dbReference>
<dbReference type="PIRSF" id="PIRSF007860">
    <property type="entry name" value="VPS11"/>
    <property type="match status" value="1"/>
</dbReference>
<keyword evidence="7 8" id="KW-0472">Membrane</keyword>
<keyword evidence="8" id="KW-0808">Transferase</keyword>
<dbReference type="GO" id="GO:0007033">
    <property type="term" value="P:vacuole organization"/>
    <property type="evidence" value="ECO:0007669"/>
    <property type="project" value="TreeGrafter"/>
</dbReference>
<evidence type="ECO:0000256" key="8">
    <source>
        <dbReference type="PIRNR" id="PIRNR007860"/>
    </source>
</evidence>
<dbReference type="InterPro" id="IPR057308">
    <property type="entry name" value="CHCR_PEP5_VPS11"/>
</dbReference>
<feature type="compositionally biased region" description="Low complexity" evidence="11">
    <location>
        <begin position="715"/>
        <end position="731"/>
    </location>
</feature>
<dbReference type="InterPro" id="IPR016528">
    <property type="entry name" value="VPS11"/>
</dbReference>
<keyword evidence="14" id="KW-1185">Reference proteome</keyword>
<comment type="subcellular location">
    <subcellularLocation>
        <location evidence="1">Endomembrane system</location>
        <topology evidence="1">Peripheral membrane protein</topology>
    </subcellularLocation>
    <subcellularLocation>
        <location evidence="8">Vacuole membrane</location>
        <topology evidence="8">Peripheral membrane protein</topology>
        <orientation evidence="8">Cytoplasmic side</orientation>
    </subcellularLocation>
</comment>
<feature type="repeat" description="CHCR" evidence="9">
    <location>
        <begin position="447"/>
        <end position="597"/>
    </location>
</feature>
<dbReference type="Gene3D" id="3.30.40.10">
    <property type="entry name" value="Zinc/RING finger domain, C3HC4 (zinc finger)"/>
    <property type="match status" value="1"/>
</dbReference>
<dbReference type="GO" id="GO:0000329">
    <property type="term" value="C:fungal-type vacuole membrane"/>
    <property type="evidence" value="ECO:0007669"/>
    <property type="project" value="UniProtKB-UniRule"/>
</dbReference>
<dbReference type="PANTHER" id="PTHR23323">
    <property type="entry name" value="VACUOLAR PROTEIN SORTING-ASSOCIATED PROTEIN"/>
    <property type="match status" value="1"/>
</dbReference>
<organism evidence="13 14">
    <name type="scientific">Mycoemilia scoparia</name>
    <dbReference type="NCBI Taxonomy" id="417184"/>
    <lineage>
        <taxon>Eukaryota</taxon>
        <taxon>Fungi</taxon>
        <taxon>Fungi incertae sedis</taxon>
        <taxon>Zoopagomycota</taxon>
        <taxon>Kickxellomycotina</taxon>
        <taxon>Kickxellomycetes</taxon>
        <taxon>Kickxellales</taxon>
        <taxon>Kickxellaceae</taxon>
        <taxon>Mycoemilia</taxon>
    </lineage>
</organism>
<name>A0A9W8DJ09_9FUNG</name>
<feature type="compositionally biased region" description="Basic and acidic residues" evidence="11">
    <location>
        <begin position="661"/>
        <end position="677"/>
    </location>
</feature>